<gene>
    <name evidence="1" type="ORF">CEXT_60251</name>
</gene>
<accession>A0AAV4PIU1</accession>
<dbReference type="EMBL" id="BPLR01004600">
    <property type="protein sequence ID" value="GIX96033.1"/>
    <property type="molecule type" value="Genomic_DNA"/>
</dbReference>
<protein>
    <submittedName>
        <fullName evidence="1">Uncharacterized protein</fullName>
    </submittedName>
</protein>
<proteinExistence type="predicted"/>
<dbReference type="Proteomes" id="UP001054945">
    <property type="component" value="Unassembled WGS sequence"/>
</dbReference>
<evidence type="ECO:0000313" key="1">
    <source>
        <dbReference type="EMBL" id="GIX96033.1"/>
    </source>
</evidence>
<organism evidence="1 2">
    <name type="scientific">Caerostris extrusa</name>
    <name type="common">Bark spider</name>
    <name type="synonym">Caerostris bankana</name>
    <dbReference type="NCBI Taxonomy" id="172846"/>
    <lineage>
        <taxon>Eukaryota</taxon>
        <taxon>Metazoa</taxon>
        <taxon>Ecdysozoa</taxon>
        <taxon>Arthropoda</taxon>
        <taxon>Chelicerata</taxon>
        <taxon>Arachnida</taxon>
        <taxon>Araneae</taxon>
        <taxon>Araneomorphae</taxon>
        <taxon>Entelegynae</taxon>
        <taxon>Araneoidea</taxon>
        <taxon>Araneidae</taxon>
        <taxon>Caerostris</taxon>
    </lineage>
</organism>
<name>A0AAV4PIU1_CAEEX</name>
<comment type="caution">
    <text evidence="1">The sequence shown here is derived from an EMBL/GenBank/DDBJ whole genome shotgun (WGS) entry which is preliminary data.</text>
</comment>
<sequence length="103" mass="12165">MTPSKSRRPTDLLRLKIIFPKSLIWRRTHLTFFPSQRNIDVYKSQRVSNCSRGVKREKTNVMELLQDVKNYFQTALCDVPWRITPMEHPSKGNTSSTVNTRER</sequence>
<reference evidence="1 2" key="1">
    <citation type="submission" date="2021-06" db="EMBL/GenBank/DDBJ databases">
        <title>Caerostris extrusa draft genome.</title>
        <authorList>
            <person name="Kono N."/>
            <person name="Arakawa K."/>
        </authorList>
    </citation>
    <scope>NUCLEOTIDE SEQUENCE [LARGE SCALE GENOMIC DNA]</scope>
</reference>
<evidence type="ECO:0000313" key="2">
    <source>
        <dbReference type="Proteomes" id="UP001054945"/>
    </source>
</evidence>
<dbReference type="AlphaFoldDB" id="A0AAV4PIU1"/>
<keyword evidence="2" id="KW-1185">Reference proteome</keyword>